<dbReference type="PANTHER" id="PTHR31468">
    <property type="entry name" value="1,3-BETA-GLUCANOSYLTRANSFERASE GAS1"/>
    <property type="match status" value="1"/>
</dbReference>
<dbReference type="RefSeq" id="XP_056069617.1">
    <property type="nucleotide sequence ID" value="XM_056215370.1"/>
</dbReference>
<dbReference type="GeneID" id="80910130"/>
<evidence type="ECO:0000256" key="3">
    <source>
        <dbReference type="ARBA" id="ARBA00022622"/>
    </source>
</evidence>
<keyword evidence="3 9" id="KW-0336">GPI-anchor</keyword>
<dbReference type="OrthoDB" id="421038at2759"/>
<feature type="signal peptide" evidence="9">
    <location>
        <begin position="1"/>
        <end position="17"/>
    </location>
</feature>
<evidence type="ECO:0000313" key="12">
    <source>
        <dbReference type="Proteomes" id="UP001140513"/>
    </source>
</evidence>
<organism evidence="11 12">
    <name type="scientific">Didymosphaeria variabile</name>
    <dbReference type="NCBI Taxonomy" id="1932322"/>
    <lineage>
        <taxon>Eukaryota</taxon>
        <taxon>Fungi</taxon>
        <taxon>Dikarya</taxon>
        <taxon>Ascomycota</taxon>
        <taxon>Pezizomycotina</taxon>
        <taxon>Dothideomycetes</taxon>
        <taxon>Pleosporomycetidae</taxon>
        <taxon>Pleosporales</taxon>
        <taxon>Massarineae</taxon>
        <taxon>Didymosphaeriaceae</taxon>
        <taxon>Didymosphaeria</taxon>
    </lineage>
</organism>
<dbReference type="FunFam" id="3.20.20.80:FF:000032">
    <property type="entry name" value="1,3-beta-glucanosyltransferase"/>
    <property type="match status" value="1"/>
</dbReference>
<comment type="subcellular location">
    <subcellularLocation>
        <location evidence="1 9">Cell membrane</location>
        <topology evidence="1 9">Lipid-anchor</topology>
        <topology evidence="1 9">GPI-anchor</topology>
    </subcellularLocation>
</comment>
<dbReference type="EMBL" id="JAPEUX010000005">
    <property type="protein sequence ID" value="KAJ4351261.1"/>
    <property type="molecule type" value="Genomic_DNA"/>
</dbReference>
<proteinExistence type="inferred from homology"/>
<dbReference type="GO" id="GO:0031505">
    <property type="term" value="P:fungal-type cell wall organization"/>
    <property type="evidence" value="ECO:0007669"/>
    <property type="project" value="TreeGrafter"/>
</dbReference>
<keyword evidence="7" id="KW-0325">Glycoprotein</keyword>
<dbReference type="Pfam" id="PF03198">
    <property type="entry name" value="Glyco_hydro_72"/>
    <property type="match status" value="1"/>
</dbReference>
<feature type="chain" id="PRO_5041013971" description="1,3-beta-glucanosyltransferase" evidence="9">
    <location>
        <begin position="18"/>
        <end position="461"/>
    </location>
</feature>
<evidence type="ECO:0000256" key="10">
    <source>
        <dbReference type="SAM" id="MobiDB-lite"/>
    </source>
</evidence>
<dbReference type="GO" id="GO:0042124">
    <property type="term" value="F:1,3-beta-glucanosyltransferase activity"/>
    <property type="evidence" value="ECO:0007669"/>
    <property type="project" value="TreeGrafter"/>
</dbReference>
<dbReference type="SUPFAM" id="SSF51445">
    <property type="entry name" value="(Trans)glycosidases"/>
    <property type="match status" value="1"/>
</dbReference>
<evidence type="ECO:0000256" key="5">
    <source>
        <dbReference type="ARBA" id="ARBA00022729"/>
    </source>
</evidence>
<dbReference type="InterPro" id="IPR017853">
    <property type="entry name" value="GH"/>
</dbReference>
<name>A0A9W8XJB7_9PLEO</name>
<feature type="compositionally biased region" description="Polar residues" evidence="10">
    <location>
        <begin position="347"/>
        <end position="357"/>
    </location>
</feature>
<evidence type="ECO:0000256" key="1">
    <source>
        <dbReference type="ARBA" id="ARBA00004609"/>
    </source>
</evidence>
<evidence type="ECO:0000313" key="11">
    <source>
        <dbReference type="EMBL" id="KAJ4351261.1"/>
    </source>
</evidence>
<reference evidence="11" key="1">
    <citation type="submission" date="2022-10" db="EMBL/GenBank/DDBJ databases">
        <title>Tapping the CABI collections for fungal endophytes: first genome assemblies for Collariella, Neodidymelliopsis, Ascochyta clinopodiicola, Didymella pomorum, Didymosphaeria variabile, Neocosmospora piperis and Neocucurbitaria cava.</title>
        <authorList>
            <person name="Hill R."/>
        </authorList>
    </citation>
    <scope>NUCLEOTIDE SEQUENCE</scope>
    <source>
        <strain evidence="11">IMI 356815</strain>
    </source>
</reference>
<keyword evidence="8 9" id="KW-0449">Lipoprotein</keyword>
<protein>
    <recommendedName>
        <fullName evidence="9">1,3-beta-glucanosyltransferase</fullName>
        <ecNumber evidence="9">2.4.1.-</ecNumber>
    </recommendedName>
</protein>
<dbReference type="GO" id="GO:0098552">
    <property type="term" value="C:side of membrane"/>
    <property type="evidence" value="ECO:0007669"/>
    <property type="project" value="UniProtKB-KW"/>
</dbReference>
<gene>
    <name evidence="11" type="primary">GAS5</name>
    <name evidence="11" type="ORF">N0V89_006600</name>
</gene>
<comment type="caution">
    <text evidence="11">The sequence shown here is derived from an EMBL/GenBank/DDBJ whole genome shotgun (WGS) entry which is preliminary data.</text>
</comment>
<dbReference type="EC" id="2.4.1.-" evidence="9"/>
<evidence type="ECO:0000256" key="2">
    <source>
        <dbReference type="ARBA" id="ARBA00007528"/>
    </source>
</evidence>
<sequence>MKTSAIAVGLMAACAAATPSGPLAPRASGSSLPTVSVKGNAFFAGGKRFYIRGVDYQPGGSSANEDPIANVDTCKRDVAKFKELGLNTIRVYTVDNSADHDECMQALSDAGIYLALDVNNPFYSINRDKPAKSYNKAYLQSVFATIDAFQKYDNTLMFFSGNEVINSDKNSNCAPYVKATDRDMRSYINARNYRKIPVGYSAADVAENRMQMAQYMNCGPDGARSDFFAFNDYSWCDPDTFEKTDWSQKAKNFSSYSIPLFLSEYGCKENTRTFNAVSALYDTSKMTPVYSGGLVYEYTEEKDNAGFGLVTVKSDTEVTDKDDFTALKKALSNTPAPTGDGGYKSDGSPSKCPTKSANWDVDLDDDELPAMPDVKEYFESGAGKGPGLKGGSQEAGSDTVDTAPAASGAVTTGASESGSGSASPSSSTGAAAGPLAPVSFAPTVCGLVVLVSSLFGGSLLL</sequence>
<keyword evidence="6 9" id="KW-0472">Membrane</keyword>
<evidence type="ECO:0000256" key="4">
    <source>
        <dbReference type="ARBA" id="ARBA00022679"/>
    </source>
</evidence>
<dbReference type="Gene3D" id="3.20.20.80">
    <property type="entry name" value="Glycosidases"/>
    <property type="match status" value="1"/>
</dbReference>
<dbReference type="GO" id="GO:0005886">
    <property type="term" value="C:plasma membrane"/>
    <property type="evidence" value="ECO:0007669"/>
    <property type="project" value="UniProtKB-SubCell"/>
</dbReference>
<evidence type="ECO:0000256" key="8">
    <source>
        <dbReference type="ARBA" id="ARBA00023288"/>
    </source>
</evidence>
<accession>A0A9W8XJB7</accession>
<keyword evidence="12" id="KW-1185">Reference proteome</keyword>
<evidence type="ECO:0000256" key="9">
    <source>
        <dbReference type="RuleBase" id="RU361209"/>
    </source>
</evidence>
<evidence type="ECO:0000256" key="7">
    <source>
        <dbReference type="ARBA" id="ARBA00023180"/>
    </source>
</evidence>
<dbReference type="Proteomes" id="UP001140513">
    <property type="component" value="Unassembled WGS sequence"/>
</dbReference>
<dbReference type="InterPro" id="IPR004886">
    <property type="entry name" value="Glucanosyltransferase"/>
</dbReference>
<keyword evidence="4 9" id="KW-0808">Transferase</keyword>
<evidence type="ECO:0000256" key="6">
    <source>
        <dbReference type="ARBA" id="ARBA00023136"/>
    </source>
</evidence>
<dbReference type="PANTHER" id="PTHR31468:SF5">
    <property type="entry name" value="1,3-BETA-GLUCANOSYLTRANSFERASE GAS5"/>
    <property type="match status" value="1"/>
</dbReference>
<feature type="region of interest" description="Disordered" evidence="10">
    <location>
        <begin position="331"/>
        <end position="431"/>
    </location>
</feature>
<feature type="compositionally biased region" description="Low complexity" evidence="10">
    <location>
        <begin position="402"/>
        <end position="431"/>
    </location>
</feature>
<dbReference type="GO" id="GO:0071970">
    <property type="term" value="P:fungal-type cell wall (1-&gt;3)-beta-D-glucan biosynthetic process"/>
    <property type="evidence" value="ECO:0007669"/>
    <property type="project" value="TreeGrafter"/>
</dbReference>
<keyword evidence="5 9" id="KW-0732">Signal</keyword>
<comment type="function">
    <text evidence="9">Splits internally a 1,3-beta-glucan molecule and transfers the newly generated reducing end (the donor) to the non-reducing end of another 1,3-beta-glucan molecule (the acceptor) forming a 1,3-beta linkage, resulting in the elongation of 1,3-beta-glucan chains in the cell wall.</text>
</comment>
<dbReference type="AlphaFoldDB" id="A0A9W8XJB7"/>
<comment type="similarity">
    <text evidence="2 9">Belongs to the glycosyl hydrolase 72 family.</text>
</comment>